<dbReference type="SMART" id="SM00567">
    <property type="entry name" value="EZ_HEAT"/>
    <property type="match status" value="2"/>
</dbReference>
<dbReference type="EMBL" id="UOEN01000171">
    <property type="protein sequence ID" value="VAW13493.1"/>
    <property type="molecule type" value="Genomic_DNA"/>
</dbReference>
<dbReference type="InterPro" id="IPR004155">
    <property type="entry name" value="PBS_lyase_HEAT"/>
</dbReference>
<protein>
    <recommendedName>
        <fullName evidence="2">HEAT repeat domain-containing protein</fullName>
    </recommendedName>
</protein>
<evidence type="ECO:0000313" key="1">
    <source>
        <dbReference type="EMBL" id="VAW13493.1"/>
    </source>
</evidence>
<dbReference type="SUPFAM" id="SSF48371">
    <property type="entry name" value="ARM repeat"/>
    <property type="match status" value="1"/>
</dbReference>
<dbReference type="Pfam" id="PF13646">
    <property type="entry name" value="HEAT_2"/>
    <property type="match status" value="1"/>
</dbReference>
<dbReference type="AlphaFoldDB" id="A0A3B0TBK8"/>
<organism evidence="1">
    <name type="scientific">hydrothermal vent metagenome</name>
    <dbReference type="NCBI Taxonomy" id="652676"/>
    <lineage>
        <taxon>unclassified sequences</taxon>
        <taxon>metagenomes</taxon>
        <taxon>ecological metagenomes</taxon>
    </lineage>
</organism>
<feature type="non-terminal residue" evidence="1">
    <location>
        <position position="134"/>
    </location>
</feature>
<dbReference type="InterPro" id="IPR011989">
    <property type="entry name" value="ARM-like"/>
</dbReference>
<dbReference type="Gene3D" id="1.25.10.10">
    <property type="entry name" value="Leucine-rich Repeat Variant"/>
    <property type="match status" value="1"/>
</dbReference>
<name>A0A3B0TBK8_9ZZZZ</name>
<dbReference type="InterPro" id="IPR016024">
    <property type="entry name" value="ARM-type_fold"/>
</dbReference>
<reference evidence="1" key="1">
    <citation type="submission" date="2018-06" db="EMBL/GenBank/DDBJ databases">
        <authorList>
            <person name="Zhirakovskaya E."/>
        </authorList>
    </citation>
    <scope>NUCLEOTIDE SEQUENCE</scope>
</reference>
<sequence>MNQEQSNKSSKELIVALGSADGMIRHESRQALVHKGEKAVDDLIRVFKENVGPLHFEAAKALSQIGSPKAVQTFIEALEDEEFIVRWVAAEGLCAIGVEVINPLLNILKHHSDTILLREGIHHVFYDFVSRKLV</sequence>
<gene>
    <name evidence="1" type="ORF">MNBD_BACTEROID05-784</name>
</gene>
<proteinExistence type="predicted"/>
<evidence type="ECO:0008006" key="2">
    <source>
        <dbReference type="Google" id="ProtNLM"/>
    </source>
</evidence>
<accession>A0A3B0TBK8</accession>